<dbReference type="InterPro" id="IPR036249">
    <property type="entry name" value="Thioredoxin-like_sf"/>
</dbReference>
<dbReference type="SMART" id="SM00239">
    <property type="entry name" value="C2"/>
    <property type="match status" value="1"/>
</dbReference>
<dbReference type="EMBL" id="JAYMYR010000008">
    <property type="protein sequence ID" value="KAK7345966.1"/>
    <property type="molecule type" value="Genomic_DNA"/>
</dbReference>
<keyword evidence="4" id="KW-1185">Reference proteome</keyword>
<evidence type="ECO:0000313" key="4">
    <source>
        <dbReference type="Proteomes" id="UP001374584"/>
    </source>
</evidence>
<feature type="domain" description="C2" evidence="2">
    <location>
        <begin position="1"/>
        <end position="122"/>
    </location>
</feature>
<reference evidence="3 4" key="1">
    <citation type="submission" date="2024-01" db="EMBL/GenBank/DDBJ databases">
        <title>The genomes of 5 underutilized Papilionoideae crops provide insights into root nodulation and disease resistanc.</title>
        <authorList>
            <person name="Jiang F."/>
        </authorList>
    </citation>
    <scope>NUCLEOTIDE SEQUENCE [LARGE SCALE GENOMIC DNA]</scope>
    <source>
        <strain evidence="3">JINMINGXINNONG_FW02</strain>
        <tissue evidence="3">Leaves</tissue>
    </source>
</reference>
<dbReference type="SUPFAM" id="SSF52833">
    <property type="entry name" value="Thioredoxin-like"/>
    <property type="match status" value="1"/>
</dbReference>
<evidence type="ECO:0000313" key="3">
    <source>
        <dbReference type="EMBL" id="KAK7345966.1"/>
    </source>
</evidence>
<name>A0AAN9QT74_PHACN</name>
<evidence type="ECO:0000259" key="2">
    <source>
        <dbReference type="PROSITE" id="PS50004"/>
    </source>
</evidence>
<dbReference type="InterPro" id="IPR000008">
    <property type="entry name" value="C2_dom"/>
</dbReference>
<dbReference type="Proteomes" id="UP001374584">
    <property type="component" value="Unassembled WGS sequence"/>
</dbReference>
<comment type="similarity">
    <text evidence="1">Belongs to the selenoprotein M/F family.</text>
</comment>
<dbReference type="Pfam" id="PF00168">
    <property type="entry name" value="C2"/>
    <property type="match status" value="1"/>
</dbReference>
<gene>
    <name evidence="3" type="ORF">VNO80_20479</name>
</gene>
<proteinExistence type="inferred from homology"/>
<dbReference type="Gene3D" id="3.40.30.50">
    <property type="entry name" value="Sep15/SelM thioredoxin-like domain, active-site redox motif"/>
    <property type="match status" value="1"/>
</dbReference>
<dbReference type="Pfam" id="PF08806">
    <property type="entry name" value="Sep15_SelM"/>
    <property type="match status" value="1"/>
</dbReference>
<dbReference type="SUPFAM" id="SSF49562">
    <property type="entry name" value="C2 domain (Calcium/lipid-binding domain, CaLB)"/>
    <property type="match status" value="1"/>
</dbReference>
<dbReference type="InterPro" id="IPR014912">
    <property type="entry name" value="Sep15_SelM_dom"/>
</dbReference>
<dbReference type="PANTHER" id="PTHR47038:SF1">
    <property type="entry name" value="BAG-ASSOCIATED GRAM PROTEIN 1"/>
    <property type="match status" value="1"/>
</dbReference>
<dbReference type="InterPro" id="IPR035892">
    <property type="entry name" value="C2_domain_sf"/>
</dbReference>
<comment type="caution">
    <text evidence="3">The sequence shown here is derived from an EMBL/GenBank/DDBJ whole genome shotgun (WGS) entry which is preliminary data.</text>
</comment>
<dbReference type="CDD" id="cd00030">
    <property type="entry name" value="C2"/>
    <property type="match status" value="1"/>
</dbReference>
<dbReference type="InterPro" id="IPR038219">
    <property type="entry name" value="Sep15/SelM_sf"/>
</dbReference>
<dbReference type="Gene3D" id="2.60.40.150">
    <property type="entry name" value="C2 domain"/>
    <property type="match status" value="1"/>
</dbReference>
<dbReference type="InterPro" id="IPR044655">
    <property type="entry name" value="BAGP1-like"/>
</dbReference>
<evidence type="ECO:0000256" key="1">
    <source>
        <dbReference type="ARBA" id="ARBA00005742"/>
    </source>
</evidence>
<protein>
    <recommendedName>
        <fullName evidence="2">C2 domain-containing protein</fullName>
    </recommendedName>
</protein>
<organism evidence="3 4">
    <name type="scientific">Phaseolus coccineus</name>
    <name type="common">Scarlet runner bean</name>
    <name type="synonym">Phaseolus multiflorus</name>
    <dbReference type="NCBI Taxonomy" id="3886"/>
    <lineage>
        <taxon>Eukaryota</taxon>
        <taxon>Viridiplantae</taxon>
        <taxon>Streptophyta</taxon>
        <taxon>Embryophyta</taxon>
        <taxon>Tracheophyta</taxon>
        <taxon>Spermatophyta</taxon>
        <taxon>Magnoliopsida</taxon>
        <taxon>eudicotyledons</taxon>
        <taxon>Gunneridae</taxon>
        <taxon>Pentapetalae</taxon>
        <taxon>rosids</taxon>
        <taxon>fabids</taxon>
        <taxon>Fabales</taxon>
        <taxon>Fabaceae</taxon>
        <taxon>Papilionoideae</taxon>
        <taxon>50 kb inversion clade</taxon>
        <taxon>NPAAA clade</taxon>
        <taxon>indigoferoid/millettioid clade</taxon>
        <taxon>Phaseoleae</taxon>
        <taxon>Phaseolus</taxon>
    </lineage>
</organism>
<dbReference type="PROSITE" id="PS50004">
    <property type="entry name" value="C2"/>
    <property type="match status" value="1"/>
</dbReference>
<sequence>MEQPKVDSKTSWGYQIMVELFAAKDLVGSKLKRTPDPYAIITCGNEKRFRDLKLCAVRSSMIHGSRNPLWGEDFKFSVHELPVQINVEIYDWNVVRSIPLGSVSVGVKSECRTGAAWHTLESPSGQVVSLLIETQVSGNVSRINGYGGANPQRRMPPLVHQNTGPLQTIFGLHPNEVVIPFEDIEKIQKSAHAMINPAITIILREGAGGRGVPPLKSRNDRATYMFASFLSGRNRVLNDLQQRAEKNFNEMLEVEKEKALPELCAHCSSGRGSKILDKAFEDSMPKTGKLQPTIQGEASVDINNEVIPRVAELFSKCFIDENHSVGKDSNLVVFENVKQAHDVPSGSYSEITYYGALLEVCMKKLVSYPEVASFIEDKNHQFPSVKVCDVLKSPPKLIMLDHAGQREETIRIDNWKREHILQFLREKAKPLAADSE</sequence>
<dbReference type="AlphaFoldDB" id="A0AAN9QT74"/>
<dbReference type="InterPro" id="IPR011993">
    <property type="entry name" value="PH-like_dom_sf"/>
</dbReference>
<dbReference type="Gene3D" id="2.30.29.30">
    <property type="entry name" value="Pleckstrin-homology domain (PH domain)/Phosphotyrosine-binding domain (PTB)"/>
    <property type="match status" value="1"/>
</dbReference>
<accession>A0AAN9QT74</accession>
<dbReference type="PANTHER" id="PTHR47038">
    <property type="entry name" value="BAG-ASSOCIATED GRAM PROTEIN 1"/>
    <property type="match status" value="1"/>
</dbReference>